<evidence type="ECO:0000256" key="2">
    <source>
        <dbReference type="ARBA" id="ARBA00012513"/>
    </source>
</evidence>
<evidence type="ECO:0000256" key="6">
    <source>
        <dbReference type="ARBA" id="ARBA00022777"/>
    </source>
</evidence>
<dbReference type="OrthoDB" id="272141at2759"/>
<evidence type="ECO:0000256" key="1">
    <source>
        <dbReference type="ARBA" id="ARBA00005527"/>
    </source>
</evidence>
<keyword evidence="15" id="KW-1185">Reference proteome</keyword>
<evidence type="ECO:0000256" key="10">
    <source>
        <dbReference type="PROSITE-ProRule" id="PRU10141"/>
    </source>
</evidence>
<dbReference type="GO" id="GO:0004674">
    <property type="term" value="F:protein serine/threonine kinase activity"/>
    <property type="evidence" value="ECO:0007669"/>
    <property type="project" value="UniProtKB-KW"/>
</dbReference>
<protein>
    <recommendedName>
        <fullName evidence="2">non-specific serine/threonine protein kinase</fullName>
        <ecNumber evidence="2">2.7.11.1</ecNumber>
    </recommendedName>
</protein>
<accession>A0A484LIS0</accession>
<evidence type="ECO:0000256" key="11">
    <source>
        <dbReference type="RuleBase" id="RU000304"/>
    </source>
</evidence>
<sequence>MASAGPGHGGAGSSRGVNGFKDPSSSLDCLAREMLEMGLKDAVDLDDDKDNEPEMIEGVGVETGHVIGTTIGGRKGQSRKNISYKAERVIGTGAFGVVFQARCRETGEVVAIKKVLQDKRYKNRELQIMQMLDHPNIVALKHSFFSMTDKEELYLNLVLEYVPETVNRAARQFSRMNQRMPLIYVKLYTYQICRALAYIHKCIGICHRDIKPQNLLVNPHTHQLKVCDFGSAKVLVKGEPNVSYICSRHYRAPELIFGATEYTTAIDIWSTGCVMAELLLGKPLFPGDSGVDQLVEIIKVLGTPTREEMKCMNPNYTEFKFPQIKPHPLHKIFQKLPPEAFDLVYRFFQYSPHLRCTALDACLHPFFDELRDPNTRLPNTLPLPPLFNFKTQELVDLPPETIRRLIPEHVLSGRSDS</sequence>
<dbReference type="PANTHER" id="PTHR24057">
    <property type="entry name" value="GLYCOGEN SYNTHASE KINASE-3 ALPHA"/>
    <property type="match status" value="1"/>
</dbReference>
<dbReference type="SMART" id="SM00220">
    <property type="entry name" value="S_TKc"/>
    <property type="match status" value="1"/>
</dbReference>
<dbReference type="InterPro" id="IPR011009">
    <property type="entry name" value="Kinase-like_dom_sf"/>
</dbReference>
<keyword evidence="7 10" id="KW-0067">ATP-binding</keyword>
<dbReference type="FunFam" id="3.30.200.20:FF:000009">
    <property type="entry name" value="Glycogen synthase kinase-3 beta"/>
    <property type="match status" value="1"/>
</dbReference>
<evidence type="ECO:0000256" key="8">
    <source>
        <dbReference type="ARBA" id="ARBA00047899"/>
    </source>
</evidence>
<dbReference type="InterPro" id="IPR017441">
    <property type="entry name" value="Protein_kinase_ATP_BS"/>
</dbReference>
<keyword evidence="5 10" id="KW-0547">Nucleotide-binding</keyword>
<dbReference type="InterPro" id="IPR000719">
    <property type="entry name" value="Prot_kinase_dom"/>
</dbReference>
<feature type="region of interest" description="Disordered" evidence="12">
    <location>
        <begin position="1"/>
        <end position="20"/>
    </location>
</feature>
<dbReference type="InterPro" id="IPR039192">
    <property type="entry name" value="STKc_GSK3"/>
</dbReference>
<dbReference type="InterPro" id="IPR050591">
    <property type="entry name" value="GSK-3"/>
</dbReference>
<comment type="similarity">
    <text evidence="1">Belongs to the protein kinase superfamily. CMGC Ser/Thr protein kinase family. GSK-3 subfamily.</text>
</comment>
<dbReference type="InterPro" id="IPR008271">
    <property type="entry name" value="Ser/Thr_kinase_AS"/>
</dbReference>
<dbReference type="AlphaFoldDB" id="A0A484LIS0"/>
<dbReference type="SUPFAM" id="SSF56112">
    <property type="entry name" value="Protein kinase-like (PK-like)"/>
    <property type="match status" value="1"/>
</dbReference>
<dbReference type="PROSITE" id="PS00107">
    <property type="entry name" value="PROTEIN_KINASE_ATP"/>
    <property type="match status" value="1"/>
</dbReference>
<proteinExistence type="inferred from homology"/>
<feature type="binding site" evidence="10">
    <location>
        <position position="114"/>
    </location>
    <ligand>
        <name>ATP</name>
        <dbReference type="ChEBI" id="CHEBI:30616"/>
    </ligand>
</feature>
<dbReference type="Gene3D" id="3.30.200.20">
    <property type="entry name" value="Phosphorylase Kinase, domain 1"/>
    <property type="match status" value="1"/>
</dbReference>
<reference evidence="14 15" key="1">
    <citation type="submission" date="2018-04" db="EMBL/GenBank/DDBJ databases">
        <authorList>
            <person name="Vogel A."/>
        </authorList>
    </citation>
    <scope>NUCLEOTIDE SEQUENCE [LARGE SCALE GENOMIC DNA]</scope>
</reference>
<name>A0A484LIS0_9ASTE</name>
<dbReference type="GO" id="GO:0005524">
    <property type="term" value="F:ATP binding"/>
    <property type="evidence" value="ECO:0007669"/>
    <property type="project" value="UniProtKB-UniRule"/>
</dbReference>
<dbReference type="PROSITE" id="PS50011">
    <property type="entry name" value="PROTEIN_KINASE_DOM"/>
    <property type="match status" value="1"/>
</dbReference>
<evidence type="ECO:0000313" key="15">
    <source>
        <dbReference type="Proteomes" id="UP000595140"/>
    </source>
</evidence>
<feature type="domain" description="Protein kinase" evidence="13">
    <location>
        <begin position="84"/>
        <end position="367"/>
    </location>
</feature>
<evidence type="ECO:0000256" key="7">
    <source>
        <dbReference type="ARBA" id="ARBA00022840"/>
    </source>
</evidence>
<comment type="catalytic activity">
    <reaction evidence="9">
        <text>L-seryl-[protein] + ATP = O-phospho-L-seryl-[protein] + ADP + H(+)</text>
        <dbReference type="Rhea" id="RHEA:17989"/>
        <dbReference type="Rhea" id="RHEA-COMP:9863"/>
        <dbReference type="Rhea" id="RHEA-COMP:11604"/>
        <dbReference type="ChEBI" id="CHEBI:15378"/>
        <dbReference type="ChEBI" id="CHEBI:29999"/>
        <dbReference type="ChEBI" id="CHEBI:30616"/>
        <dbReference type="ChEBI" id="CHEBI:83421"/>
        <dbReference type="ChEBI" id="CHEBI:456216"/>
        <dbReference type="EC" id="2.7.11.1"/>
    </reaction>
</comment>
<dbReference type="EMBL" id="OOIL02001523">
    <property type="protein sequence ID" value="VFQ76290.1"/>
    <property type="molecule type" value="Genomic_DNA"/>
</dbReference>
<evidence type="ECO:0000256" key="9">
    <source>
        <dbReference type="ARBA" id="ARBA00048679"/>
    </source>
</evidence>
<dbReference type="PROSITE" id="PS00108">
    <property type="entry name" value="PROTEIN_KINASE_ST"/>
    <property type="match status" value="1"/>
</dbReference>
<evidence type="ECO:0000256" key="5">
    <source>
        <dbReference type="ARBA" id="ARBA00022741"/>
    </source>
</evidence>
<evidence type="ECO:0000259" key="13">
    <source>
        <dbReference type="PROSITE" id="PS50011"/>
    </source>
</evidence>
<dbReference type="FunFam" id="1.10.510.10:FF:000082">
    <property type="entry name" value="Shaggy-related protein kinase kappa"/>
    <property type="match status" value="1"/>
</dbReference>
<dbReference type="GO" id="GO:0030154">
    <property type="term" value="P:cell differentiation"/>
    <property type="evidence" value="ECO:0007669"/>
    <property type="project" value="TreeGrafter"/>
</dbReference>
<evidence type="ECO:0000256" key="3">
    <source>
        <dbReference type="ARBA" id="ARBA00022527"/>
    </source>
</evidence>
<dbReference type="GO" id="GO:0005634">
    <property type="term" value="C:nucleus"/>
    <property type="evidence" value="ECO:0007669"/>
    <property type="project" value="TreeGrafter"/>
</dbReference>
<dbReference type="GO" id="GO:0007165">
    <property type="term" value="P:signal transduction"/>
    <property type="evidence" value="ECO:0007669"/>
    <property type="project" value="TreeGrafter"/>
</dbReference>
<evidence type="ECO:0000256" key="4">
    <source>
        <dbReference type="ARBA" id="ARBA00022679"/>
    </source>
</evidence>
<comment type="catalytic activity">
    <reaction evidence="8">
        <text>L-threonyl-[protein] + ATP = O-phospho-L-threonyl-[protein] + ADP + H(+)</text>
        <dbReference type="Rhea" id="RHEA:46608"/>
        <dbReference type="Rhea" id="RHEA-COMP:11060"/>
        <dbReference type="Rhea" id="RHEA-COMP:11605"/>
        <dbReference type="ChEBI" id="CHEBI:15378"/>
        <dbReference type="ChEBI" id="CHEBI:30013"/>
        <dbReference type="ChEBI" id="CHEBI:30616"/>
        <dbReference type="ChEBI" id="CHEBI:61977"/>
        <dbReference type="ChEBI" id="CHEBI:456216"/>
        <dbReference type="EC" id="2.7.11.1"/>
    </reaction>
</comment>
<organism evidence="14 15">
    <name type="scientific">Cuscuta campestris</name>
    <dbReference type="NCBI Taxonomy" id="132261"/>
    <lineage>
        <taxon>Eukaryota</taxon>
        <taxon>Viridiplantae</taxon>
        <taxon>Streptophyta</taxon>
        <taxon>Embryophyta</taxon>
        <taxon>Tracheophyta</taxon>
        <taxon>Spermatophyta</taxon>
        <taxon>Magnoliopsida</taxon>
        <taxon>eudicotyledons</taxon>
        <taxon>Gunneridae</taxon>
        <taxon>Pentapetalae</taxon>
        <taxon>asterids</taxon>
        <taxon>lamiids</taxon>
        <taxon>Solanales</taxon>
        <taxon>Convolvulaceae</taxon>
        <taxon>Cuscuteae</taxon>
        <taxon>Cuscuta</taxon>
        <taxon>Cuscuta subgen. Grammica</taxon>
        <taxon>Cuscuta sect. Cleistogrammica</taxon>
    </lineage>
</organism>
<dbReference type="Gene3D" id="1.10.510.10">
    <property type="entry name" value="Transferase(Phosphotransferase) domain 1"/>
    <property type="match status" value="1"/>
</dbReference>
<keyword evidence="4" id="KW-0808">Transferase</keyword>
<feature type="compositionally biased region" description="Gly residues" evidence="12">
    <location>
        <begin position="1"/>
        <end position="13"/>
    </location>
</feature>
<dbReference type="GO" id="GO:0005737">
    <property type="term" value="C:cytoplasm"/>
    <property type="evidence" value="ECO:0007669"/>
    <property type="project" value="TreeGrafter"/>
</dbReference>
<dbReference type="Proteomes" id="UP000595140">
    <property type="component" value="Unassembled WGS sequence"/>
</dbReference>
<evidence type="ECO:0000313" key="14">
    <source>
        <dbReference type="EMBL" id="VFQ76290.1"/>
    </source>
</evidence>
<evidence type="ECO:0000256" key="12">
    <source>
        <dbReference type="SAM" id="MobiDB-lite"/>
    </source>
</evidence>
<dbReference type="EC" id="2.7.11.1" evidence="2"/>
<gene>
    <name evidence="14" type="ORF">CCAM_LOCUS18066</name>
</gene>
<dbReference type="CDD" id="cd14137">
    <property type="entry name" value="STKc_GSK3"/>
    <property type="match status" value="1"/>
</dbReference>
<keyword evidence="6" id="KW-0418">Kinase</keyword>
<keyword evidence="3 11" id="KW-0723">Serine/threonine-protein kinase</keyword>
<dbReference type="Pfam" id="PF00069">
    <property type="entry name" value="Pkinase"/>
    <property type="match status" value="1"/>
</dbReference>
<dbReference type="PANTHER" id="PTHR24057:SF40">
    <property type="entry name" value="SHAGGY-RELATED PROTEIN KINASE DELTA-RELATED"/>
    <property type="match status" value="1"/>
</dbReference>